<dbReference type="RefSeq" id="WP_012717157.1">
    <property type="nucleotide sequence ID" value="NC_012623.1"/>
</dbReference>
<evidence type="ECO:0000313" key="2">
    <source>
        <dbReference type="Proteomes" id="UP000006818"/>
    </source>
</evidence>
<dbReference type="GeneID" id="70692387"/>
<organism evidence="1 2">
    <name type="scientific">Saccharolobus islandicus (strain Y.N.15.51 / Yellowstone #2)</name>
    <name type="common">Sulfolobus islandicus</name>
    <dbReference type="NCBI Taxonomy" id="419942"/>
    <lineage>
        <taxon>Archaea</taxon>
        <taxon>Thermoproteota</taxon>
        <taxon>Thermoprotei</taxon>
        <taxon>Sulfolobales</taxon>
        <taxon>Sulfolobaceae</taxon>
        <taxon>Saccharolobus</taxon>
    </lineage>
</organism>
<dbReference type="Proteomes" id="UP000006818">
    <property type="component" value="Chromosome"/>
</dbReference>
<evidence type="ECO:0000313" key="1">
    <source>
        <dbReference type="EMBL" id="ACP47716.1"/>
    </source>
</evidence>
<protein>
    <submittedName>
        <fullName evidence="1">Uncharacterized protein</fullName>
    </submittedName>
</protein>
<dbReference type="KEGG" id="sin:YN1551_0574"/>
<gene>
    <name evidence="1" type="ordered locus">YN1551_0574</name>
</gene>
<reference evidence="1 2" key="1">
    <citation type="journal article" date="2009" name="Proc. Natl. Acad. Sci. U.S.A.">
        <title>Biogeography of the Sulfolobus islandicus pan-genome.</title>
        <authorList>
            <person name="Reno M.L."/>
            <person name="Held N.L."/>
            <person name="Fields C.J."/>
            <person name="Burke P.V."/>
            <person name="Whitaker R.J."/>
        </authorList>
    </citation>
    <scope>NUCLEOTIDE SEQUENCE [LARGE SCALE GENOMIC DNA]</scope>
    <source>
        <strain evidence="2">Y.N.15.51 / Yellowstone #2</strain>
    </source>
</reference>
<dbReference type="AlphaFoldDB" id="C3NLW8"/>
<sequence length="60" mass="7136">MEFKSHMDTIDGRYAMWLNTEDEYASFISREGDLVKFWISHNGCDVFIKRKGKRICSRSE</sequence>
<name>C3NLW8_SACI1</name>
<accession>C3NLW8</accession>
<dbReference type="EMBL" id="CP001404">
    <property type="protein sequence ID" value="ACP47716.1"/>
    <property type="molecule type" value="Genomic_DNA"/>
</dbReference>
<dbReference type="HOGENOM" id="CLU_2930367_0_0_2"/>
<proteinExistence type="predicted"/>